<dbReference type="EMBL" id="CP063849">
    <property type="protein sequence ID" value="QOY85168.1"/>
    <property type="molecule type" value="Genomic_DNA"/>
</dbReference>
<accession>A0A7S7NK81</accession>
<dbReference type="Proteomes" id="UP000593892">
    <property type="component" value="Chromosome"/>
</dbReference>
<name>A0A7S7NK81_PALFE</name>
<evidence type="ECO:0000313" key="1">
    <source>
        <dbReference type="EMBL" id="QOY85168.1"/>
    </source>
</evidence>
<organism evidence="1 2">
    <name type="scientific">Paludibaculum fermentans</name>
    <dbReference type="NCBI Taxonomy" id="1473598"/>
    <lineage>
        <taxon>Bacteria</taxon>
        <taxon>Pseudomonadati</taxon>
        <taxon>Acidobacteriota</taxon>
        <taxon>Terriglobia</taxon>
        <taxon>Bryobacterales</taxon>
        <taxon>Bryobacteraceae</taxon>
        <taxon>Paludibaculum</taxon>
    </lineage>
</organism>
<dbReference type="AlphaFoldDB" id="A0A7S7NK81"/>
<proteinExistence type="predicted"/>
<sequence length="86" mass="9450">MSEGTTKSPEDLAAELEKLKAENASLKKARNAGVSFKVSEKGAVSVYGLGRFPVTLYKEQWERLLASGDQIKSFMADNADKLKIKE</sequence>
<dbReference type="RefSeq" id="WP_194446838.1">
    <property type="nucleotide sequence ID" value="NZ_CP063849.1"/>
</dbReference>
<keyword evidence="2" id="KW-1185">Reference proteome</keyword>
<evidence type="ECO:0000313" key="2">
    <source>
        <dbReference type="Proteomes" id="UP000593892"/>
    </source>
</evidence>
<gene>
    <name evidence="1" type="ORF">IRI77_20240</name>
</gene>
<dbReference type="KEGG" id="pfer:IRI77_20240"/>
<reference evidence="1 2" key="1">
    <citation type="submission" date="2020-10" db="EMBL/GenBank/DDBJ databases">
        <title>Complete genome sequence of Paludibaculum fermentans P105T, a facultatively anaerobic acidobacterium capable of dissimilatory Fe(III) reduction.</title>
        <authorList>
            <person name="Dedysh S.N."/>
            <person name="Beletsky A.V."/>
            <person name="Kulichevskaya I.S."/>
            <person name="Mardanov A.V."/>
            <person name="Ravin N.V."/>
        </authorList>
    </citation>
    <scope>NUCLEOTIDE SEQUENCE [LARGE SCALE GENOMIC DNA]</scope>
    <source>
        <strain evidence="1 2">P105</strain>
    </source>
</reference>
<protein>
    <submittedName>
        <fullName evidence="1">Uncharacterized protein</fullName>
    </submittedName>
</protein>